<dbReference type="AlphaFoldDB" id="A0A1T5DSZ4"/>
<name>A0A1T5DSZ4_9SPHN</name>
<evidence type="ECO:0000256" key="1">
    <source>
        <dbReference type="SAM" id="MobiDB-lite"/>
    </source>
</evidence>
<keyword evidence="3" id="KW-1185">Reference proteome</keyword>
<sequence>MKNDTPSTSRAIRHAVPPLPHPSWQTDAPLHKKAEKKALTASEFWERLGI</sequence>
<dbReference type="EMBL" id="FUYP01000016">
    <property type="protein sequence ID" value="SKB74630.1"/>
    <property type="molecule type" value="Genomic_DNA"/>
</dbReference>
<evidence type="ECO:0000313" key="3">
    <source>
        <dbReference type="Proteomes" id="UP000190044"/>
    </source>
</evidence>
<gene>
    <name evidence="2" type="ORF">SAMN06295937_101610</name>
</gene>
<protein>
    <submittedName>
        <fullName evidence="2">Uncharacterized protein</fullName>
    </submittedName>
</protein>
<dbReference type="Proteomes" id="UP000190044">
    <property type="component" value="Unassembled WGS sequence"/>
</dbReference>
<reference evidence="3" key="1">
    <citation type="submission" date="2017-02" db="EMBL/GenBank/DDBJ databases">
        <authorList>
            <person name="Varghese N."/>
            <person name="Submissions S."/>
        </authorList>
    </citation>
    <scope>NUCLEOTIDE SEQUENCE [LARGE SCALE GENOMIC DNA]</scope>
    <source>
        <strain evidence="3">R11H</strain>
    </source>
</reference>
<evidence type="ECO:0000313" key="2">
    <source>
        <dbReference type="EMBL" id="SKB74630.1"/>
    </source>
</evidence>
<feature type="compositionally biased region" description="Polar residues" evidence="1">
    <location>
        <begin position="1"/>
        <end position="10"/>
    </location>
</feature>
<proteinExistence type="predicted"/>
<feature type="region of interest" description="Disordered" evidence="1">
    <location>
        <begin position="1"/>
        <end position="27"/>
    </location>
</feature>
<accession>A0A1T5DSZ4</accession>
<organism evidence="2 3">
    <name type="scientific">Sphingopyxis flava</name>
    <dbReference type="NCBI Taxonomy" id="1507287"/>
    <lineage>
        <taxon>Bacteria</taxon>
        <taxon>Pseudomonadati</taxon>
        <taxon>Pseudomonadota</taxon>
        <taxon>Alphaproteobacteria</taxon>
        <taxon>Sphingomonadales</taxon>
        <taxon>Sphingomonadaceae</taxon>
        <taxon>Sphingopyxis</taxon>
    </lineage>
</organism>